<protein>
    <submittedName>
        <fullName evidence="1">Uncharacterized protein</fullName>
    </submittedName>
</protein>
<dbReference type="Gene3D" id="3.30.160.20">
    <property type="match status" value="1"/>
</dbReference>
<feature type="non-terminal residue" evidence="1">
    <location>
        <position position="96"/>
    </location>
</feature>
<comment type="caution">
    <text evidence="1">The sequence shown here is derived from an EMBL/GenBank/DDBJ whole genome shotgun (WGS) entry which is preliminary data.</text>
</comment>
<evidence type="ECO:0000313" key="2">
    <source>
        <dbReference type="Proteomes" id="UP000030108"/>
    </source>
</evidence>
<dbReference type="EMBL" id="JATN01000314">
    <property type="protein sequence ID" value="EUC63865.1"/>
    <property type="molecule type" value="Genomic_DNA"/>
</dbReference>
<dbReference type="SUPFAM" id="SSF54768">
    <property type="entry name" value="dsRNA-binding domain-like"/>
    <property type="match status" value="1"/>
</dbReference>
<accession>X8JIV1</accession>
<gene>
    <name evidence="1" type="ORF">RSOL_432000</name>
</gene>
<evidence type="ECO:0000313" key="1">
    <source>
        <dbReference type="EMBL" id="EUC63865.1"/>
    </source>
</evidence>
<name>X8JIV1_9AGAM</name>
<proteinExistence type="predicted"/>
<dbReference type="AlphaFoldDB" id="X8JIV1"/>
<dbReference type="OrthoDB" id="10300599at2759"/>
<reference evidence="2" key="1">
    <citation type="journal article" date="2014" name="Genome Announc.">
        <title>Draft genome sequence of the plant-pathogenic soil fungus Rhizoctonia solani anastomosis group 3 strain Rhs1AP.</title>
        <authorList>
            <person name="Cubeta M.A."/>
            <person name="Thomas E."/>
            <person name="Dean R.A."/>
            <person name="Jabaji S."/>
            <person name="Neate S.M."/>
            <person name="Tavantzis S."/>
            <person name="Toda T."/>
            <person name="Vilgalys R."/>
            <person name="Bharathan N."/>
            <person name="Fedorova-Abrams N."/>
            <person name="Pakala S.B."/>
            <person name="Pakala S.M."/>
            <person name="Zafar N."/>
            <person name="Joardar V."/>
            <person name="Losada L."/>
            <person name="Nierman W.C."/>
        </authorList>
    </citation>
    <scope>NUCLEOTIDE SEQUENCE [LARGE SCALE GENOMIC DNA]</scope>
    <source>
        <strain evidence="2">AG-3</strain>
    </source>
</reference>
<organism evidence="1 2">
    <name type="scientific">Rhizoctonia solani AG-3 Rhs1AP</name>
    <dbReference type="NCBI Taxonomy" id="1086054"/>
    <lineage>
        <taxon>Eukaryota</taxon>
        <taxon>Fungi</taxon>
        <taxon>Dikarya</taxon>
        <taxon>Basidiomycota</taxon>
        <taxon>Agaricomycotina</taxon>
        <taxon>Agaricomycetes</taxon>
        <taxon>Cantharellales</taxon>
        <taxon>Ceratobasidiaceae</taxon>
        <taxon>Rhizoctonia</taxon>
    </lineage>
</organism>
<dbReference type="Proteomes" id="UP000030108">
    <property type="component" value="Unassembled WGS sequence"/>
</dbReference>
<sequence>MITQFFMRPEREQPAPNPKLGDMAVLRLVNDLATKQGIMIDYIREQRGQDDKPLWVVKPKIMGEVQPLEGSGLTVQAAKNTCALAILKTKRLVSSV</sequence>